<dbReference type="Proteomes" id="UP000094844">
    <property type="component" value="Unassembled WGS sequence"/>
</dbReference>
<sequence>MNQTARISIYFAVASALTVAASTDSWAADIGVGPQYDTTHVYVEPEKWIPSSTVF</sequence>
<feature type="signal peptide" evidence="1">
    <location>
        <begin position="1"/>
        <end position="27"/>
    </location>
</feature>
<reference evidence="2 3" key="1">
    <citation type="submission" date="2016-09" db="EMBL/GenBank/DDBJ databases">
        <authorList>
            <person name="Capua I."/>
            <person name="De Benedictis P."/>
            <person name="Joannis T."/>
            <person name="Lombin L.H."/>
            <person name="Cattoli G."/>
        </authorList>
    </citation>
    <scope>NUCLEOTIDE SEQUENCE [LARGE SCALE GENOMIC DNA]</scope>
    <source>
        <strain evidence="2 3">GB001</strain>
    </source>
</reference>
<feature type="chain" id="PRO_5008751844" evidence="1">
    <location>
        <begin position="28"/>
        <end position="55"/>
    </location>
</feature>
<dbReference type="AlphaFoldDB" id="A0A1C6Z2C4"/>
<evidence type="ECO:0000313" key="3">
    <source>
        <dbReference type="Proteomes" id="UP000094844"/>
    </source>
</evidence>
<accession>A0A1C6Z2C4</accession>
<evidence type="ECO:0000313" key="2">
    <source>
        <dbReference type="EMBL" id="SCM53357.1"/>
    </source>
</evidence>
<gene>
    <name evidence="2" type="ORF">BN1044_02850</name>
</gene>
<name>A0A1C6Z2C4_HAFAL</name>
<organism evidence="2 3">
    <name type="scientific">Hafnia alvei</name>
    <dbReference type="NCBI Taxonomy" id="569"/>
    <lineage>
        <taxon>Bacteria</taxon>
        <taxon>Pseudomonadati</taxon>
        <taxon>Pseudomonadota</taxon>
        <taxon>Gammaproteobacteria</taxon>
        <taxon>Enterobacterales</taxon>
        <taxon>Hafniaceae</taxon>
        <taxon>Hafnia</taxon>
    </lineage>
</organism>
<proteinExistence type="predicted"/>
<keyword evidence="1" id="KW-0732">Signal</keyword>
<evidence type="ECO:0000256" key="1">
    <source>
        <dbReference type="SAM" id="SignalP"/>
    </source>
</evidence>
<protein>
    <submittedName>
        <fullName evidence="2">Uncharacterized protein</fullName>
    </submittedName>
</protein>
<dbReference type="EMBL" id="FMIQ01000055">
    <property type="protein sequence ID" value="SCM53357.1"/>
    <property type="molecule type" value="Genomic_DNA"/>
</dbReference>